<dbReference type="STRING" id="667676.SAMN05192539_103299"/>
<dbReference type="InterPro" id="IPR009409">
    <property type="entry name" value="DUF1059"/>
</dbReference>
<proteinExistence type="predicted"/>
<dbReference type="OrthoDB" id="4560214at2"/>
<gene>
    <name evidence="1" type="ORF">SAMN05192539_103299</name>
</gene>
<name>A0A1H7DQG1_9BURK</name>
<dbReference type="AlphaFoldDB" id="A0A1H7DQG1"/>
<dbReference type="Pfam" id="PF06348">
    <property type="entry name" value="DUF1059"/>
    <property type="match status" value="1"/>
</dbReference>
<dbReference type="Proteomes" id="UP000198866">
    <property type="component" value="Unassembled WGS sequence"/>
</dbReference>
<evidence type="ECO:0008006" key="3">
    <source>
        <dbReference type="Google" id="ProtNLM"/>
    </source>
</evidence>
<evidence type="ECO:0000313" key="2">
    <source>
        <dbReference type="Proteomes" id="UP000198866"/>
    </source>
</evidence>
<dbReference type="EMBL" id="FNYE01000032">
    <property type="protein sequence ID" value="SEK03624.1"/>
    <property type="molecule type" value="Genomic_DNA"/>
</dbReference>
<dbReference type="RefSeq" id="WP_090871832.1">
    <property type="nucleotide sequence ID" value="NZ_FNYE01000032.1"/>
</dbReference>
<reference evidence="2" key="1">
    <citation type="submission" date="2016-10" db="EMBL/GenBank/DDBJ databases">
        <authorList>
            <person name="Varghese N."/>
            <person name="Submissions S."/>
        </authorList>
    </citation>
    <scope>NUCLEOTIDE SEQUENCE [LARGE SCALE GENOMIC DNA]</scope>
    <source>
        <strain evidence="2">LMG 26031</strain>
    </source>
</reference>
<organism evidence="1 2">
    <name type="scientific">Paraburkholderia diazotrophica</name>
    <dbReference type="NCBI Taxonomy" id="667676"/>
    <lineage>
        <taxon>Bacteria</taxon>
        <taxon>Pseudomonadati</taxon>
        <taxon>Pseudomonadota</taxon>
        <taxon>Betaproteobacteria</taxon>
        <taxon>Burkholderiales</taxon>
        <taxon>Burkholderiaceae</taxon>
        <taxon>Paraburkholderia</taxon>
    </lineage>
</organism>
<protein>
    <recommendedName>
        <fullName evidence="3">Small metal-binding protein</fullName>
    </recommendedName>
</protein>
<sequence length="71" mass="7576">MGRKYIDCREFPSDINCTVALSADSESELLEAAVGHAVQAHKHSDTPELREQLKSMFHDGTPPLGGPAAAA</sequence>
<accession>A0A1H7DQG1</accession>
<evidence type="ECO:0000313" key="1">
    <source>
        <dbReference type="EMBL" id="SEK03624.1"/>
    </source>
</evidence>
<keyword evidence="2" id="KW-1185">Reference proteome</keyword>